<dbReference type="PANTHER" id="PTHR23528">
    <property type="match status" value="1"/>
</dbReference>
<keyword evidence="4 6" id="KW-0472">Membrane</keyword>
<dbReference type="InterPro" id="IPR020846">
    <property type="entry name" value="MFS_dom"/>
</dbReference>
<dbReference type="PANTHER" id="PTHR23528:SF1">
    <property type="entry name" value="MAJOR FACILITATOR SUPERFAMILY (MFS) PROFILE DOMAIN-CONTAINING PROTEIN"/>
    <property type="match status" value="1"/>
</dbReference>
<feature type="transmembrane region" description="Helical" evidence="6">
    <location>
        <begin position="133"/>
        <end position="154"/>
    </location>
</feature>
<evidence type="ECO:0000256" key="2">
    <source>
        <dbReference type="ARBA" id="ARBA00022692"/>
    </source>
</evidence>
<dbReference type="Proteomes" id="UP000228758">
    <property type="component" value="Unassembled WGS sequence"/>
</dbReference>
<dbReference type="EMBL" id="PGFF01000001">
    <property type="protein sequence ID" value="PJJ73236.1"/>
    <property type="molecule type" value="Genomic_DNA"/>
</dbReference>
<evidence type="ECO:0000256" key="1">
    <source>
        <dbReference type="ARBA" id="ARBA00004651"/>
    </source>
</evidence>
<gene>
    <name evidence="8" type="ORF">CLV46_2822</name>
</gene>
<feature type="transmembrane region" description="Helical" evidence="6">
    <location>
        <begin position="222"/>
        <end position="246"/>
    </location>
</feature>
<evidence type="ECO:0000313" key="8">
    <source>
        <dbReference type="EMBL" id="PJJ73236.1"/>
    </source>
</evidence>
<sequence>MPRLAMVMTSLYVAIGGVVAVLLPAQIERIDPQGKVAALSAATSIAFAVTLFSQPLLGAASDRARRRLGSRAGWMLASALVGSVAVALMGWTGTIVAVCVVWAAAQFALNGVDITASAAVVDEFPRGRRGRPSGALAASVAVGTAIGAVIAGSLASRVELGFALVAAIALVGAVAFVGVRRPARSAPRRGTLRRPVESVDSDSRGGREAGGRGVRRSPGGDFAWALGARFAFTFGQQAVSTYLLYILDDHVRVPEGEAPLYVGALTATGLVGLIVTAAISGWWSDRSGRRRVLLVVSSVIFAAALLLPIVAPVLPVMFAYAFLQGVALGMHLAVAGALISEVLPGGDRRPGRDLGLANTAINGAQALAPLAAGGIVVVSGGYQALFASAILAALLSAALAWRVRSIG</sequence>
<evidence type="ECO:0000256" key="5">
    <source>
        <dbReference type="SAM" id="MobiDB-lite"/>
    </source>
</evidence>
<comment type="caution">
    <text evidence="8">The sequence shown here is derived from an EMBL/GenBank/DDBJ whole genome shotgun (WGS) entry which is preliminary data.</text>
</comment>
<evidence type="ECO:0000256" key="4">
    <source>
        <dbReference type="ARBA" id="ARBA00023136"/>
    </source>
</evidence>
<feature type="transmembrane region" description="Helical" evidence="6">
    <location>
        <begin position="292"/>
        <end position="311"/>
    </location>
</feature>
<dbReference type="SUPFAM" id="SSF103473">
    <property type="entry name" value="MFS general substrate transporter"/>
    <property type="match status" value="1"/>
</dbReference>
<dbReference type="InterPro" id="IPR011701">
    <property type="entry name" value="MFS"/>
</dbReference>
<accession>A0A2M9CMU5</accession>
<dbReference type="GO" id="GO:0005886">
    <property type="term" value="C:plasma membrane"/>
    <property type="evidence" value="ECO:0007669"/>
    <property type="project" value="UniProtKB-SubCell"/>
</dbReference>
<evidence type="ECO:0000256" key="6">
    <source>
        <dbReference type="SAM" id="Phobius"/>
    </source>
</evidence>
<feature type="transmembrane region" description="Helical" evidence="6">
    <location>
        <begin position="360"/>
        <end position="378"/>
    </location>
</feature>
<feature type="domain" description="Major facilitator superfamily (MFS) profile" evidence="7">
    <location>
        <begin position="221"/>
        <end position="407"/>
    </location>
</feature>
<dbReference type="AlphaFoldDB" id="A0A2M9CMU5"/>
<feature type="region of interest" description="Disordered" evidence="5">
    <location>
        <begin position="188"/>
        <end position="216"/>
    </location>
</feature>
<comment type="subcellular location">
    <subcellularLocation>
        <location evidence="1">Cell membrane</location>
        <topology evidence="1">Multi-pass membrane protein</topology>
    </subcellularLocation>
</comment>
<keyword evidence="3 6" id="KW-1133">Transmembrane helix</keyword>
<feature type="compositionally biased region" description="Basic and acidic residues" evidence="5">
    <location>
        <begin position="194"/>
        <end position="210"/>
    </location>
</feature>
<organism evidence="8 9">
    <name type="scientific">Diaminobutyricimonas aerilata</name>
    <dbReference type="NCBI Taxonomy" id="1162967"/>
    <lineage>
        <taxon>Bacteria</taxon>
        <taxon>Bacillati</taxon>
        <taxon>Actinomycetota</taxon>
        <taxon>Actinomycetes</taxon>
        <taxon>Micrococcales</taxon>
        <taxon>Microbacteriaceae</taxon>
        <taxon>Diaminobutyricimonas</taxon>
    </lineage>
</organism>
<reference evidence="8 9" key="1">
    <citation type="submission" date="2017-11" db="EMBL/GenBank/DDBJ databases">
        <title>Genomic Encyclopedia of Archaeal and Bacterial Type Strains, Phase II (KMG-II): From Individual Species to Whole Genera.</title>
        <authorList>
            <person name="Goeker M."/>
        </authorList>
    </citation>
    <scope>NUCLEOTIDE SEQUENCE [LARGE SCALE GENOMIC DNA]</scope>
    <source>
        <strain evidence="8 9">DSM 27393</strain>
    </source>
</reference>
<feature type="transmembrane region" description="Helical" evidence="6">
    <location>
        <begin position="384"/>
        <end position="403"/>
    </location>
</feature>
<dbReference type="InterPro" id="IPR036259">
    <property type="entry name" value="MFS_trans_sf"/>
</dbReference>
<evidence type="ECO:0000259" key="7">
    <source>
        <dbReference type="PROSITE" id="PS50850"/>
    </source>
</evidence>
<dbReference type="Pfam" id="PF07690">
    <property type="entry name" value="MFS_1"/>
    <property type="match status" value="1"/>
</dbReference>
<keyword evidence="9" id="KW-1185">Reference proteome</keyword>
<feature type="transmembrane region" description="Helical" evidence="6">
    <location>
        <begin position="36"/>
        <end position="60"/>
    </location>
</feature>
<proteinExistence type="predicted"/>
<keyword evidence="2 6" id="KW-0812">Transmembrane</keyword>
<feature type="transmembrane region" description="Helical" evidence="6">
    <location>
        <begin position="95"/>
        <end position="121"/>
    </location>
</feature>
<feature type="transmembrane region" description="Helical" evidence="6">
    <location>
        <begin position="258"/>
        <end position="280"/>
    </location>
</feature>
<name>A0A2M9CMU5_9MICO</name>
<protein>
    <submittedName>
        <fullName evidence="8">Na+/melibiose symporter-like transporter</fullName>
    </submittedName>
</protein>
<feature type="transmembrane region" description="Helical" evidence="6">
    <location>
        <begin position="72"/>
        <end position="89"/>
    </location>
</feature>
<feature type="transmembrane region" description="Helical" evidence="6">
    <location>
        <begin position="160"/>
        <end position="179"/>
    </location>
</feature>
<evidence type="ECO:0000256" key="3">
    <source>
        <dbReference type="ARBA" id="ARBA00022989"/>
    </source>
</evidence>
<dbReference type="PROSITE" id="PS50850">
    <property type="entry name" value="MFS"/>
    <property type="match status" value="1"/>
</dbReference>
<dbReference type="Gene3D" id="1.20.1250.20">
    <property type="entry name" value="MFS general substrate transporter like domains"/>
    <property type="match status" value="2"/>
</dbReference>
<dbReference type="GO" id="GO:0022857">
    <property type="term" value="F:transmembrane transporter activity"/>
    <property type="evidence" value="ECO:0007669"/>
    <property type="project" value="InterPro"/>
</dbReference>
<feature type="transmembrane region" description="Helical" evidence="6">
    <location>
        <begin position="317"/>
        <end position="339"/>
    </location>
</feature>
<evidence type="ECO:0000313" key="9">
    <source>
        <dbReference type="Proteomes" id="UP000228758"/>
    </source>
</evidence>